<dbReference type="RefSeq" id="WP_323297128.1">
    <property type="nucleotide sequence ID" value="NZ_JAYFUM010000014.1"/>
</dbReference>
<proteinExistence type="inferred from homology"/>
<evidence type="ECO:0000313" key="7">
    <source>
        <dbReference type="Proteomes" id="UP001302949"/>
    </source>
</evidence>
<evidence type="ECO:0000313" key="6">
    <source>
        <dbReference type="EMBL" id="MEA5139969.1"/>
    </source>
</evidence>
<dbReference type="EMBL" id="JAYFUM010000014">
    <property type="protein sequence ID" value="MEA5139969.1"/>
    <property type="molecule type" value="Genomic_DNA"/>
</dbReference>
<organism evidence="6 7">
    <name type="scientific">Arcicella rigui</name>
    <dbReference type="NCBI Taxonomy" id="797020"/>
    <lineage>
        <taxon>Bacteria</taxon>
        <taxon>Pseudomonadati</taxon>
        <taxon>Bacteroidota</taxon>
        <taxon>Cytophagia</taxon>
        <taxon>Cytophagales</taxon>
        <taxon>Flectobacillaceae</taxon>
        <taxon>Arcicella</taxon>
    </lineage>
</organism>
<feature type="domain" description="Type I restriction modification DNA specificity" evidence="5">
    <location>
        <begin position="297"/>
        <end position="398"/>
    </location>
</feature>
<keyword evidence="6" id="KW-0378">Hydrolase</keyword>
<feature type="domain" description="Type I restriction modification DNA specificity" evidence="5">
    <location>
        <begin position="17"/>
        <end position="211"/>
    </location>
</feature>
<dbReference type="PANTHER" id="PTHR30408:SF12">
    <property type="entry name" value="TYPE I RESTRICTION ENZYME MJAVIII SPECIFICITY SUBUNIT"/>
    <property type="match status" value="1"/>
</dbReference>
<gene>
    <name evidence="6" type="ORF">VB248_12525</name>
</gene>
<dbReference type="InterPro" id="IPR044946">
    <property type="entry name" value="Restrct_endonuc_typeI_TRD_sf"/>
</dbReference>
<keyword evidence="7" id="KW-1185">Reference proteome</keyword>
<protein>
    <submittedName>
        <fullName evidence="6">Restriction endonuclease subunit S</fullName>
    </submittedName>
</protein>
<keyword evidence="2" id="KW-0680">Restriction system</keyword>
<keyword evidence="4" id="KW-0175">Coiled coil</keyword>
<name>A0ABU5QAT3_9BACT</name>
<dbReference type="InterPro" id="IPR052021">
    <property type="entry name" value="Type-I_RS_S_subunit"/>
</dbReference>
<comment type="caution">
    <text evidence="6">The sequence shown here is derived from an EMBL/GenBank/DDBJ whole genome shotgun (WGS) entry which is preliminary data.</text>
</comment>
<reference evidence="6 7" key="1">
    <citation type="submission" date="2023-12" db="EMBL/GenBank/DDBJ databases">
        <title>Novel species of the genus Arcicella isolated from rivers.</title>
        <authorList>
            <person name="Lu H."/>
        </authorList>
    </citation>
    <scope>NUCLEOTIDE SEQUENCE [LARGE SCALE GENOMIC DNA]</scope>
    <source>
        <strain evidence="6 7">KCTC 23307</strain>
    </source>
</reference>
<keyword evidence="3" id="KW-0238">DNA-binding</keyword>
<dbReference type="InterPro" id="IPR000055">
    <property type="entry name" value="Restrct_endonuc_typeI_TRD"/>
</dbReference>
<dbReference type="PANTHER" id="PTHR30408">
    <property type="entry name" value="TYPE-1 RESTRICTION ENZYME ECOKI SPECIFICITY PROTEIN"/>
    <property type="match status" value="1"/>
</dbReference>
<evidence type="ECO:0000256" key="3">
    <source>
        <dbReference type="ARBA" id="ARBA00023125"/>
    </source>
</evidence>
<evidence type="ECO:0000259" key="5">
    <source>
        <dbReference type="Pfam" id="PF01420"/>
    </source>
</evidence>
<dbReference type="SUPFAM" id="SSF116734">
    <property type="entry name" value="DNA methylase specificity domain"/>
    <property type="match status" value="2"/>
</dbReference>
<keyword evidence="6" id="KW-0255">Endonuclease</keyword>
<evidence type="ECO:0000256" key="4">
    <source>
        <dbReference type="SAM" id="Coils"/>
    </source>
</evidence>
<evidence type="ECO:0000256" key="2">
    <source>
        <dbReference type="ARBA" id="ARBA00022747"/>
    </source>
</evidence>
<evidence type="ECO:0000256" key="1">
    <source>
        <dbReference type="ARBA" id="ARBA00010923"/>
    </source>
</evidence>
<sequence length="428" mass="48934">MSEDITKYKQTSIGLIPSNWEVSKFDSVFEFFPTNSFSRDSMTDRRTFNEIQNIHYGDIHSKFKSEIIDCNSEHLPYIKDEMLSNQSFNFIQEGDLIIADTSEDYEGVGECIEVKNVGSKKIVAGLHTFLVRDYSNRTVQGFRTYIFNNPKVNTELKKIATGISVYGISKGNLQKLLIPIPTLPEQEKIAKILSTWDEAIDKCKDVIEQLKERNRGLAQQLLTGKVRVQGFEKKWKLTPLSECLTFTPREILKPTGNYLALGLRSHGKGIFHKTDIDPDNVGMDVLYEVKENDLIINITFAWEQAVAIVSKKDEGGLVSHRFPTYTFKNENAICDFFRHFILQKYFKFLLELISPGGAGRNRVMSKTDFLKLEVKIPDVIEQKAIANILDNAALELNQYQEKLTQLQNQKKGLMQQLLTGKVRVNLND</sequence>
<accession>A0ABU5QAT3</accession>
<dbReference type="Gene3D" id="1.10.287.1120">
    <property type="entry name" value="Bipartite methylase S protein"/>
    <property type="match status" value="1"/>
</dbReference>
<dbReference type="Gene3D" id="3.90.220.20">
    <property type="entry name" value="DNA methylase specificity domains"/>
    <property type="match status" value="2"/>
</dbReference>
<dbReference type="GO" id="GO:0004519">
    <property type="term" value="F:endonuclease activity"/>
    <property type="evidence" value="ECO:0007669"/>
    <property type="project" value="UniProtKB-KW"/>
</dbReference>
<dbReference type="Pfam" id="PF01420">
    <property type="entry name" value="Methylase_S"/>
    <property type="match status" value="2"/>
</dbReference>
<feature type="coiled-coil region" evidence="4">
    <location>
        <begin position="389"/>
        <end position="416"/>
    </location>
</feature>
<keyword evidence="6" id="KW-0540">Nuclease</keyword>
<feature type="coiled-coil region" evidence="4">
    <location>
        <begin position="193"/>
        <end position="220"/>
    </location>
</feature>
<dbReference type="Proteomes" id="UP001302949">
    <property type="component" value="Unassembled WGS sequence"/>
</dbReference>
<comment type="similarity">
    <text evidence="1">Belongs to the type-I restriction system S methylase family.</text>
</comment>